<organism evidence="1 2">
    <name type="scientific">Nocardia brasiliensis</name>
    <dbReference type="NCBI Taxonomy" id="37326"/>
    <lineage>
        <taxon>Bacteria</taxon>
        <taxon>Bacillati</taxon>
        <taxon>Actinomycetota</taxon>
        <taxon>Actinomycetes</taxon>
        <taxon>Mycobacteriales</taxon>
        <taxon>Nocardiaceae</taxon>
        <taxon>Nocardia</taxon>
    </lineage>
</organism>
<evidence type="ECO:0000313" key="1">
    <source>
        <dbReference type="EMBL" id="QIS01340.1"/>
    </source>
</evidence>
<accession>A0A6G9XKF4</accession>
<sequence length="166" mass="18400">MRFRPRRDPHADAVRELFATLTVPQPWRLADFVGQIAARTGTRIQLVPLRGVAAEDLPCGLLLERAEDVVIAYDATISDYHGDHIVLHEIGHLLLGHRDGRPSGAQHANIRTLFPSVDPATVVRVLARSDYDDGAERQAELFASLIMSEARSAPAGSRFRRELFGE</sequence>
<dbReference type="Proteomes" id="UP000501705">
    <property type="component" value="Chromosome"/>
</dbReference>
<evidence type="ECO:0008006" key="3">
    <source>
        <dbReference type="Google" id="ProtNLM"/>
    </source>
</evidence>
<reference evidence="1 2" key="1">
    <citation type="journal article" date="2019" name="ACS Chem. Biol.">
        <title>Identification and Mobilization of a Cryptic Antibiotic Biosynthesis Gene Locus from a Human-Pathogenic Nocardia Isolate.</title>
        <authorList>
            <person name="Herisse M."/>
            <person name="Ishida K."/>
            <person name="Porter J.L."/>
            <person name="Howden B."/>
            <person name="Hertweck C."/>
            <person name="Stinear T.P."/>
            <person name="Pidot S.J."/>
        </authorList>
    </citation>
    <scope>NUCLEOTIDE SEQUENCE [LARGE SCALE GENOMIC DNA]</scope>
    <source>
        <strain evidence="1 2">AUSMDU00024985</strain>
    </source>
</reference>
<protein>
    <recommendedName>
        <fullName evidence="3">Regulator component</fullName>
    </recommendedName>
</protein>
<dbReference type="AlphaFoldDB" id="A0A6G9XKF4"/>
<proteinExistence type="predicted"/>
<gene>
    <name evidence="1" type="ORF">F5X71_02560</name>
</gene>
<evidence type="ECO:0000313" key="2">
    <source>
        <dbReference type="Proteomes" id="UP000501705"/>
    </source>
</evidence>
<dbReference type="RefSeq" id="WP_167460486.1">
    <property type="nucleotide sequence ID" value="NZ_CP046171.1"/>
</dbReference>
<name>A0A6G9XKF4_NOCBR</name>
<dbReference type="EMBL" id="CP046171">
    <property type="protein sequence ID" value="QIS01340.1"/>
    <property type="molecule type" value="Genomic_DNA"/>
</dbReference>